<accession>A0AAD4JEP1</accession>
<keyword evidence="3" id="KW-0677">Repeat</keyword>
<dbReference type="InterPro" id="IPR032675">
    <property type="entry name" value="LRR_dom_sf"/>
</dbReference>
<evidence type="ECO:0000259" key="9">
    <source>
        <dbReference type="Pfam" id="PF23559"/>
    </source>
</evidence>
<dbReference type="FunFam" id="1.10.10.10:FF:000322">
    <property type="entry name" value="Probable disease resistance protein At1g63360"/>
    <property type="match status" value="1"/>
</dbReference>
<dbReference type="AlphaFoldDB" id="A0AAD4JEP1"/>
<evidence type="ECO:0000259" key="7">
    <source>
        <dbReference type="Pfam" id="PF00931"/>
    </source>
</evidence>
<comment type="caution">
    <text evidence="11">The sequence shown here is derived from an EMBL/GenBank/DDBJ whole genome shotgun (WGS) entry which is preliminary data.</text>
</comment>
<dbReference type="PRINTS" id="PR00364">
    <property type="entry name" value="DISEASERSIST"/>
</dbReference>
<dbReference type="Gene3D" id="1.10.10.10">
    <property type="entry name" value="Winged helix-like DNA-binding domain superfamily/Winged helix DNA-binding domain"/>
    <property type="match status" value="1"/>
</dbReference>
<organism evidence="11 12">
    <name type="scientific">Perilla frutescens var. hirtella</name>
    <name type="common">Perilla citriodora</name>
    <name type="synonym">Perilla setoyensis</name>
    <dbReference type="NCBI Taxonomy" id="608512"/>
    <lineage>
        <taxon>Eukaryota</taxon>
        <taxon>Viridiplantae</taxon>
        <taxon>Streptophyta</taxon>
        <taxon>Embryophyta</taxon>
        <taxon>Tracheophyta</taxon>
        <taxon>Spermatophyta</taxon>
        <taxon>Magnoliopsida</taxon>
        <taxon>eudicotyledons</taxon>
        <taxon>Gunneridae</taxon>
        <taxon>Pentapetalae</taxon>
        <taxon>asterids</taxon>
        <taxon>lamiids</taxon>
        <taxon>Lamiales</taxon>
        <taxon>Lamiaceae</taxon>
        <taxon>Nepetoideae</taxon>
        <taxon>Elsholtzieae</taxon>
        <taxon>Perilla</taxon>
    </lineage>
</organism>
<proteinExistence type="inferred from homology"/>
<keyword evidence="12" id="KW-1185">Reference proteome</keyword>
<name>A0AAD4JEP1_PERFH</name>
<feature type="domain" description="Disease resistance protein winged helix" evidence="9">
    <location>
        <begin position="426"/>
        <end position="493"/>
    </location>
</feature>
<dbReference type="EMBL" id="SDAM02000082">
    <property type="protein sequence ID" value="KAH6831768.1"/>
    <property type="molecule type" value="Genomic_DNA"/>
</dbReference>
<evidence type="ECO:0000256" key="5">
    <source>
        <dbReference type="ARBA" id="ARBA00022821"/>
    </source>
</evidence>
<dbReference type="InterPro" id="IPR055414">
    <property type="entry name" value="LRR_R13L4/SHOC2-like"/>
</dbReference>
<dbReference type="Gene3D" id="3.40.50.300">
    <property type="entry name" value="P-loop containing nucleotide triphosphate hydrolases"/>
    <property type="match status" value="1"/>
</dbReference>
<dbReference type="FunFam" id="3.40.50.300:FF:001091">
    <property type="entry name" value="Probable disease resistance protein At1g61300"/>
    <property type="match status" value="1"/>
</dbReference>
<feature type="domain" description="Disease resistance N-terminal" evidence="8">
    <location>
        <begin position="5"/>
        <end position="89"/>
    </location>
</feature>
<dbReference type="InterPro" id="IPR036388">
    <property type="entry name" value="WH-like_DNA-bd_sf"/>
</dbReference>
<dbReference type="InterPro" id="IPR042197">
    <property type="entry name" value="Apaf_helical"/>
</dbReference>
<evidence type="ECO:0000256" key="6">
    <source>
        <dbReference type="ARBA" id="ARBA00022840"/>
    </source>
</evidence>
<evidence type="ECO:0000256" key="2">
    <source>
        <dbReference type="ARBA" id="ARBA00022614"/>
    </source>
</evidence>
<keyword evidence="6" id="KW-0067">ATP-binding</keyword>
<keyword evidence="4" id="KW-0547">Nucleotide-binding</keyword>
<evidence type="ECO:0000259" key="10">
    <source>
        <dbReference type="Pfam" id="PF23598"/>
    </source>
</evidence>
<dbReference type="InterPro" id="IPR041118">
    <property type="entry name" value="Rx_N"/>
</dbReference>
<comment type="similarity">
    <text evidence="1">Belongs to the disease resistance NB-LRR family.</text>
</comment>
<keyword evidence="5" id="KW-0611">Plant defense</keyword>
<evidence type="ECO:0000313" key="11">
    <source>
        <dbReference type="EMBL" id="KAH6831768.1"/>
    </source>
</evidence>
<gene>
    <name evidence="11" type="ORF">C2S53_008387</name>
</gene>
<keyword evidence="2" id="KW-0433">Leucine-rich repeat</keyword>
<dbReference type="InterPro" id="IPR027417">
    <property type="entry name" value="P-loop_NTPase"/>
</dbReference>
<dbReference type="Gene3D" id="1.10.8.430">
    <property type="entry name" value="Helical domain of apoptotic protease-activating factors"/>
    <property type="match status" value="1"/>
</dbReference>
<protein>
    <submittedName>
        <fullName evidence="11">Uncharacterized protein</fullName>
    </submittedName>
</protein>
<dbReference type="PANTHER" id="PTHR23155">
    <property type="entry name" value="DISEASE RESISTANCE PROTEIN RP"/>
    <property type="match status" value="1"/>
</dbReference>
<sequence>MAEAVVSIALQTLGDLLLEKGKLLFAVGGEVKALETQLKEIKCFLEDANRNQHESKIVCNWIAQIRDLAYRAEDVVVEYSVRMSSSSSSDGWGQRLLHGCSGVRHSSSLLQLSSQMSHIKSELARVTMDMEGYGINKIIDGSAVSSDNQNLARRAFPNFEIGDCFVGKEEDLKRLVSLVVDDKEHPVISVWGMAGIGKTTIAKKVYNQMKEARNSYFDCFAWVCISQQCQIRTVLEDILKQMEGGSVSNLSDVQLNDRLCQIQSKKRCLIVVDDLWEISHWTALKHAFPALHNLQSKILVTTRKQKLAEIGFSLQLGLLNMDEGLELLHKKAFPHGHVPADFKIDEIGKEIVKKCGHLPLAISLLGGVLSKRKSMEELMLVKENVSAYLYRGDGNIEGENEMHAVLNLSYEDLPYYLKPCFLCLGIFKEDEIIYSGEIYKRWIAQGMISDEMIRGEETLVDIAELYLGELASRCMVQVVDNWKCKLHDVVREFCLSTGKKEEFGVEVLEYRRGNFGSLLPVASRSINKTLHLAIHFEGEVRLEGGGALTITTCQRLRSLEIFNEWSFNREKIQFPPESIIDFEKFKLLRELLIENFSFEGRKLPRGITKLVHLRYFGLRNCEHIDKLPSSICNLVFLDTLDLEGSHNLRVPNVFKKMRRFKHLILPEYNNAITIGDYRLRLDEGVDELETLERFDSRVHELKSTIRMKNLRRFRGDIYDNKSLLAIVNAITRHWNKLQFCSLWIIVGFELTSSDEVLRLQECEIEDSMPMGILGKLHCLTELGIIGRSYVGEKMTWPASSFPHLKKLTLFGLKRLREWRVEQGAMPLLSRLQIYYCSNLREWRVEKGAMPLLSKLVIIGCPGLKKVPEEVSSISAEDKLNIIKRNLSGVSI</sequence>
<dbReference type="GO" id="GO:0005524">
    <property type="term" value="F:ATP binding"/>
    <property type="evidence" value="ECO:0007669"/>
    <property type="project" value="UniProtKB-KW"/>
</dbReference>
<feature type="domain" description="Disease resistance R13L4/SHOC-2-like LRR" evidence="10">
    <location>
        <begin position="578"/>
        <end position="716"/>
    </location>
</feature>
<dbReference type="Gene3D" id="3.80.10.10">
    <property type="entry name" value="Ribonuclease Inhibitor"/>
    <property type="match status" value="2"/>
</dbReference>
<dbReference type="InterPro" id="IPR058922">
    <property type="entry name" value="WHD_DRP"/>
</dbReference>
<dbReference type="GO" id="GO:0043531">
    <property type="term" value="F:ADP binding"/>
    <property type="evidence" value="ECO:0007669"/>
    <property type="project" value="InterPro"/>
</dbReference>
<evidence type="ECO:0000256" key="4">
    <source>
        <dbReference type="ARBA" id="ARBA00022741"/>
    </source>
</evidence>
<dbReference type="Proteomes" id="UP001190926">
    <property type="component" value="Unassembled WGS sequence"/>
</dbReference>
<dbReference type="SUPFAM" id="SSF52058">
    <property type="entry name" value="L domain-like"/>
    <property type="match status" value="1"/>
</dbReference>
<dbReference type="CDD" id="cd14798">
    <property type="entry name" value="RX-CC_like"/>
    <property type="match status" value="1"/>
</dbReference>
<dbReference type="GO" id="GO:0051607">
    <property type="term" value="P:defense response to virus"/>
    <property type="evidence" value="ECO:0007669"/>
    <property type="project" value="UniProtKB-ARBA"/>
</dbReference>
<dbReference type="Pfam" id="PF23598">
    <property type="entry name" value="LRR_14"/>
    <property type="match status" value="1"/>
</dbReference>
<dbReference type="InterPro" id="IPR038005">
    <property type="entry name" value="RX-like_CC"/>
</dbReference>
<dbReference type="GO" id="GO:0098542">
    <property type="term" value="P:defense response to other organism"/>
    <property type="evidence" value="ECO:0007669"/>
    <property type="project" value="TreeGrafter"/>
</dbReference>
<dbReference type="Pfam" id="PF18052">
    <property type="entry name" value="Rx_N"/>
    <property type="match status" value="1"/>
</dbReference>
<dbReference type="Pfam" id="PF23559">
    <property type="entry name" value="WHD_DRP"/>
    <property type="match status" value="1"/>
</dbReference>
<dbReference type="Gene3D" id="1.20.5.4130">
    <property type="match status" value="1"/>
</dbReference>
<dbReference type="Pfam" id="PF00931">
    <property type="entry name" value="NB-ARC"/>
    <property type="match status" value="1"/>
</dbReference>
<evidence type="ECO:0000259" key="8">
    <source>
        <dbReference type="Pfam" id="PF18052"/>
    </source>
</evidence>
<evidence type="ECO:0000256" key="3">
    <source>
        <dbReference type="ARBA" id="ARBA00022737"/>
    </source>
</evidence>
<evidence type="ECO:0000313" key="12">
    <source>
        <dbReference type="Proteomes" id="UP001190926"/>
    </source>
</evidence>
<evidence type="ECO:0000256" key="1">
    <source>
        <dbReference type="ARBA" id="ARBA00008894"/>
    </source>
</evidence>
<dbReference type="InterPro" id="IPR002182">
    <property type="entry name" value="NB-ARC"/>
</dbReference>
<dbReference type="SUPFAM" id="SSF52540">
    <property type="entry name" value="P-loop containing nucleoside triphosphate hydrolases"/>
    <property type="match status" value="1"/>
</dbReference>
<reference evidence="11 12" key="1">
    <citation type="journal article" date="2021" name="Nat. Commun.">
        <title>Incipient diploidization of the medicinal plant Perilla within 10,000 years.</title>
        <authorList>
            <person name="Zhang Y."/>
            <person name="Shen Q."/>
            <person name="Leng L."/>
            <person name="Zhang D."/>
            <person name="Chen S."/>
            <person name="Shi Y."/>
            <person name="Ning Z."/>
            <person name="Chen S."/>
        </authorList>
    </citation>
    <scope>NUCLEOTIDE SEQUENCE [LARGE SCALE GENOMIC DNA]</scope>
    <source>
        <strain evidence="12">cv. PC099</strain>
    </source>
</reference>
<dbReference type="InterPro" id="IPR044974">
    <property type="entry name" value="Disease_R_plants"/>
</dbReference>
<feature type="domain" description="NB-ARC" evidence="7">
    <location>
        <begin position="170"/>
        <end position="334"/>
    </location>
</feature>
<dbReference type="PANTHER" id="PTHR23155:SF1185">
    <property type="entry name" value="DISEASE RESISTANCE RPP8-LIKE PROTEIN 3-RELATED"/>
    <property type="match status" value="1"/>
</dbReference>